<keyword evidence="6" id="KW-0029">Amino-acid transport</keyword>
<dbReference type="FunFam" id="1.20.1280.290:FF:000011">
    <property type="entry name" value="PQ loop repeat protein"/>
    <property type="match status" value="1"/>
</dbReference>
<evidence type="ECO:0000256" key="5">
    <source>
        <dbReference type="ARBA" id="ARBA00022737"/>
    </source>
</evidence>
<proteinExistence type="inferred from homology"/>
<dbReference type="GO" id="GO:0015179">
    <property type="term" value="F:L-amino acid transmembrane transporter activity"/>
    <property type="evidence" value="ECO:0007669"/>
    <property type="project" value="UniProtKB-ARBA"/>
</dbReference>
<feature type="transmembrane region" description="Helical" evidence="10">
    <location>
        <begin position="44"/>
        <end position="64"/>
    </location>
</feature>
<dbReference type="GO" id="GO:0015101">
    <property type="term" value="F:organic cation transmembrane transporter activity"/>
    <property type="evidence" value="ECO:0007669"/>
    <property type="project" value="UniProtKB-ARBA"/>
</dbReference>
<keyword evidence="4 10" id="KW-0812">Transmembrane</keyword>
<evidence type="ECO:0000313" key="11">
    <source>
        <dbReference type="EMBL" id="SCU79245.1"/>
    </source>
</evidence>
<keyword evidence="3" id="KW-0926">Vacuole</keyword>
<dbReference type="GO" id="GO:0000329">
    <property type="term" value="C:fungal-type vacuole membrane"/>
    <property type="evidence" value="ECO:0007669"/>
    <property type="project" value="UniProtKB-ARBA"/>
</dbReference>
<dbReference type="EMBL" id="LT598449">
    <property type="protein sequence ID" value="SCU79245.1"/>
    <property type="molecule type" value="Genomic_DNA"/>
</dbReference>
<evidence type="ECO:0000256" key="7">
    <source>
        <dbReference type="ARBA" id="ARBA00022989"/>
    </source>
</evidence>
<gene>
    <name evidence="11" type="ORF">LANO_0A05578G</name>
</gene>
<protein>
    <submittedName>
        <fullName evidence="11">LANO_0A05578g1_1</fullName>
    </submittedName>
</protein>
<name>A0A1G4IR59_9SACH</name>
<keyword evidence="7 10" id="KW-1133">Transmembrane helix</keyword>
<dbReference type="Pfam" id="PF04193">
    <property type="entry name" value="PQ-loop"/>
    <property type="match status" value="2"/>
</dbReference>
<evidence type="ECO:0000256" key="9">
    <source>
        <dbReference type="ARBA" id="ARBA00038039"/>
    </source>
</evidence>
<feature type="transmembrane region" description="Helical" evidence="10">
    <location>
        <begin position="12"/>
        <end position="32"/>
    </location>
</feature>
<comment type="subcellular location">
    <subcellularLocation>
        <location evidence="1">Vacuole membrane</location>
        <topology evidence="1">Multi-pass membrane protein</topology>
    </subcellularLocation>
</comment>
<evidence type="ECO:0000256" key="2">
    <source>
        <dbReference type="ARBA" id="ARBA00022448"/>
    </source>
</evidence>
<accession>A0A1G4IR59</accession>
<dbReference type="SMART" id="SM00679">
    <property type="entry name" value="CTNS"/>
    <property type="match status" value="2"/>
</dbReference>
<keyword evidence="8 10" id="KW-0472">Membrane</keyword>
<feature type="transmembrane region" description="Helical" evidence="10">
    <location>
        <begin position="206"/>
        <end position="228"/>
    </location>
</feature>
<feature type="transmembrane region" description="Helical" evidence="10">
    <location>
        <begin position="273"/>
        <end position="294"/>
    </location>
</feature>
<dbReference type="GO" id="GO:0034490">
    <property type="term" value="P:basic amino acid transmembrane import into vacuole"/>
    <property type="evidence" value="ECO:0007669"/>
    <property type="project" value="UniProtKB-ARBA"/>
</dbReference>
<sequence length="306" mass="34061">MIPIVLNSQSVSGITGSISIACWIIVFVPQIYENFYRSSAEGLSLLFVVLWLLGDIFNFFGAVLQGLLPTMIILAGYYTIADVILLAQCLFYGGEEQVDPVHLSPANPMNDRVLEDVFHERQPLLNKKHHDHATINPADSAGASSSSTIAQLDAEAEVADSPMKNYIINTLLICGVFLGGFLSWYISYLKDPNPITIEPDLHMNWMAQFFGYLSAVLYLSSRVPQILLNFQRKSCEGISFLFFLFACIGNITFIISVLSISLEYRYLLVNASWLIGSSGTLLMDFVIFLQFFAYRTDTVQTTGVSV</sequence>
<feature type="transmembrane region" description="Helical" evidence="10">
    <location>
        <begin position="166"/>
        <end position="186"/>
    </location>
</feature>
<evidence type="ECO:0000256" key="6">
    <source>
        <dbReference type="ARBA" id="ARBA00022970"/>
    </source>
</evidence>
<dbReference type="Gene3D" id="1.20.1280.290">
    <property type="match status" value="2"/>
</dbReference>
<keyword evidence="5" id="KW-0677">Repeat</keyword>
<dbReference type="Proteomes" id="UP000189911">
    <property type="component" value="Chromosome A"/>
</dbReference>
<dbReference type="GO" id="GO:0015174">
    <property type="term" value="F:basic amino acid transmembrane transporter activity"/>
    <property type="evidence" value="ECO:0007669"/>
    <property type="project" value="UniProtKB-ARBA"/>
</dbReference>
<organism evidence="11 12">
    <name type="scientific">Lachancea nothofagi CBS 11611</name>
    <dbReference type="NCBI Taxonomy" id="1266666"/>
    <lineage>
        <taxon>Eukaryota</taxon>
        <taxon>Fungi</taxon>
        <taxon>Dikarya</taxon>
        <taxon>Ascomycota</taxon>
        <taxon>Saccharomycotina</taxon>
        <taxon>Saccharomycetes</taxon>
        <taxon>Saccharomycetales</taxon>
        <taxon>Saccharomycetaceae</taxon>
        <taxon>Lachancea</taxon>
    </lineage>
</organism>
<dbReference type="InterPro" id="IPR051415">
    <property type="entry name" value="LAAT-1"/>
</dbReference>
<dbReference type="FunFam" id="1.20.1280.290:FF:000012">
    <property type="entry name" value="Vacuolar membrane PQ loop repeat protein"/>
    <property type="match status" value="1"/>
</dbReference>
<evidence type="ECO:0000256" key="3">
    <source>
        <dbReference type="ARBA" id="ARBA00022554"/>
    </source>
</evidence>
<keyword evidence="2" id="KW-0813">Transport</keyword>
<dbReference type="GO" id="GO:0034488">
    <property type="term" value="P:basic amino acid transmembrane export from vacuole"/>
    <property type="evidence" value="ECO:0007669"/>
    <property type="project" value="UniProtKB-ARBA"/>
</dbReference>
<dbReference type="OrthoDB" id="8048523at2759"/>
<feature type="transmembrane region" description="Helical" evidence="10">
    <location>
        <begin position="70"/>
        <end position="93"/>
    </location>
</feature>
<comment type="similarity">
    <text evidence="9">Belongs to the laat-1 family.</text>
</comment>
<feature type="transmembrane region" description="Helical" evidence="10">
    <location>
        <begin position="240"/>
        <end position="261"/>
    </location>
</feature>
<evidence type="ECO:0000313" key="12">
    <source>
        <dbReference type="Proteomes" id="UP000189911"/>
    </source>
</evidence>
<keyword evidence="12" id="KW-1185">Reference proteome</keyword>
<evidence type="ECO:0000256" key="1">
    <source>
        <dbReference type="ARBA" id="ARBA00004128"/>
    </source>
</evidence>
<evidence type="ECO:0000256" key="10">
    <source>
        <dbReference type="SAM" id="Phobius"/>
    </source>
</evidence>
<dbReference type="PANTHER" id="PTHR16201:SF35">
    <property type="entry name" value="VACUOLAR AMINO ACID TRANSPORTER YPQ1-RELATED"/>
    <property type="match status" value="1"/>
</dbReference>
<reference evidence="12" key="1">
    <citation type="submission" date="2016-03" db="EMBL/GenBank/DDBJ databases">
        <authorList>
            <person name="Devillers Hugo."/>
        </authorList>
    </citation>
    <scope>NUCLEOTIDE SEQUENCE [LARGE SCALE GENOMIC DNA]</scope>
</reference>
<evidence type="ECO:0000256" key="8">
    <source>
        <dbReference type="ARBA" id="ARBA00023136"/>
    </source>
</evidence>
<dbReference type="InterPro" id="IPR006603">
    <property type="entry name" value="PQ-loop_rpt"/>
</dbReference>
<evidence type="ECO:0000256" key="4">
    <source>
        <dbReference type="ARBA" id="ARBA00022692"/>
    </source>
</evidence>
<dbReference type="PANTHER" id="PTHR16201">
    <property type="entry name" value="SEVEN TRANSMEMBRANE PROTEIN 1-RELATED"/>
    <property type="match status" value="1"/>
</dbReference>
<dbReference type="AlphaFoldDB" id="A0A1G4IR59"/>